<dbReference type="Proteomes" id="UP001219525">
    <property type="component" value="Unassembled WGS sequence"/>
</dbReference>
<evidence type="ECO:0000313" key="2">
    <source>
        <dbReference type="EMBL" id="KAJ7184045.1"/>
    </source>
</evidence>
<reference evidence="2" key="1">
    <citation type="submission" date="2023-03" db="EMBL/GenBank/DDBJ databases">
        <title>Massive genome expansion in bonnet fungi (Mycena s.s.) driven by repeated elements and novel gene families across ecological guilds.</title>
        <authorList>
            <consortium name="Lawrence Berkeley National Laboratory"/>
            <person name="Harder C.B."/>
            <person name="Miyauchi S."/>
            <person name="Viragh M."/>
            <person name="Kuo A."/>
            <person name="Thoen E."/>
            <person name="Andreopoulos B."/>
            <person name="Lu D."/>
            <person name="Skrede I."/>
            <person name="Drula E."/>
            <person name="Henrissat B."/>
            <person name="Morin E."/>
            <person name="Kohler A."/>
            <person name="Barry K."/>
            <person name="LaButti K."/>
            <person name="Morin E."/>
            <person name="Salamov A."/>
            <person name="Lipzen A."/>
            <person name="Mereny Z."/>
            <person name="Hegedus B."/>
            <person name="Baldrian P."/>
            <person name="Stursova M."/>
            <person name="Weitz H."/>
            <person name="Taylor A."/>
            <person name="Grigoriev I.V."/>
            <person name="Nagy L.G."/>
            <person name="Martin F."/>
            <person name="Kauserud H."/>
        </authorList>
    </citation>
    <scope>NUCLEOTIDE SEQUENCE</scope>
    <source>
        <strain evidence="2">9144</strain>
    </source>
</reference>
<dbReference type="AlphaFoldDB" id="A0AAD6UJ56"/>
<gene>
    <name evidence="2" type="ORF">GGX14DRAFT_409348</name>
</gene>
<dbReference type="EMBL" id="JARJCW010000232">
    <property type="protein sequence ID" value="KAJ7184045.1"/>
    <property type="molecule type" value="Genomic_DNA"/>
</dbReference>
<keyword evidence="3" id="KW-1185">Reference proteome</keyword>
<feature type="compositionally biased region" description="Basic and acidic residues" evidence="1">
    <location>
        <begin position="15"/>
        <end position="24"/>
    </location>
</feature>
<feature type="compositionally biased region" description="Basic residues" evidence="1">
    <location>
        <begin position="104"/>
        <end position="115"/>
    </location>
</feature>
<evidence type="ECO:0000256" key="1">
    <source>
        <dbReference type="SAM" id="MobiDB-lite"/>
    </source>
</evidence>
<evidence type="ECO:0000313" key="3">
    <source>
        <dbReference type="Proteomes" id="UP001219525"/>
    </source>
</evidence>
<sequence length="400" mass="45603">MSTPTSSPSATHSLTRSETEEPFRAARANITDLLDDLPPPTADDTPRTKMAQLKLYLAMKNGIHVFDRVHEDFKTRRASEALSSGEEGEEGEDQPEEEDDVETRKRRRRKKKGKKNQTDEADAIKRRALEILGAADENLIEPDAYLSLLLNPVKLANKSTEEVRALQVVVRGFEPPTDAWVHLLYLLPTLTDVSVVCVVPRPLTTGPQHLLKSQACHTIETRGIDYLHRLEGIIVQSQYNEKDKNRRQYVKELDKRVFESRYSNQWAGMDEEGKKAKMETMKAERKAVKKDRENLVMARNHLLRAYNLFGTGVILHPMFSLTQLGRHRSKSFNALLDTLWETAKQSPDETDGTRFEKSEPGNKKCLNGILEALANNEEARDSVRNYIEGFYTLYPPFQDP</sequence>
<feature type="region of interest" description="Disordered" evidence="1">
    <location>
        <begin position="77"/>
        <end position="120"/>
    </location>
</feature>
<feature type="compositionally biased region" description="Low complexity" evidence="1">
    <location>
        <begin position="1"/>
        <end position="14"/>
    </location>
</feature>
<organism evidence="2 3">
    <name type="scientific">Mycena pura</name>
    <dbReference type="NCBI Taxonomy" id="153505"/>
    <lineage>
        <taxon>Eukaryota</taxon>
        <taxon>Fungi</taxon>
        <taxon>Dikarya</taxon>
        <taxon>Basidiomycota</taxon>
        <taxon>Agaricomycotina</taxon>
        <taxon>Agaricomycetes</taxon>
        <taxon>Agaricomycetidae</taxon>
        <taxon>Agaricales</taxon>
        <taxon>Marasmiineae</taxon>
        <taxon>Mycenaceae</taxon>
        <taxon>Mycena</taxon>
    </lineage>
</organism>
<name>A0AAD6UJ56_9AGAR</name>
<accession>A0AAD6UJ56</accession>
<comment type="caution">
    <text evidence="2">The sequence shown here is derived from an EMBL/GenBank/DDBJ whole genome shotgun (WGS) entry which is preliminary data.</text>
</comment>
<protein>
    <submittedName>
        <fullName evidence="2">Uncharacterized protein</fullName>
    </submittedName>
</protein>
<feature type="compositionally biased region" description="Acidic residues" evidence="1">
    <location>
        <begin position="86"/>
        <end position="101"/>
    </location>
</feature>
<feature type="region of interest" description="Disordered" evidence="1">
    <location>
        <begin position="1"/>
        <end position="46"/>
    </location>
</feature>
<proteinExistence type="predicted"/>